<gene>
    <name evidence="7" type="ORF">CLODIP_2_CD03932</name>
</gene>
<accession>A0A8S1CUT3</accession>
<keyword evidence="3" id="KW-0325">Glycoprotein</keyword>
<dbReference type="Pfam" id="PF16077">
    <property type="entry name" value="Spaetzle"/>
    <property type="match status" value="1"/>
</dbReference>
<protein>
    <recommendedName>
        <fullName evidence="6">Spaetzle domain-containing protein</fullName>
    </recommendedName>
</protein>
<dbReference type="PANTHER" id="PTHR23199:SF16">
    <property type="entry name" value="PROTEIN SPAETZLE 5"/>
    <property type="match status" value="1"/>
</dbReference>
<evidence type="ECO:0000313" key="7">
    <source>
        <dbReference type="EMBL" id="CAB3371731.1"/>
    </source>
</evidence>
<dbReference type="Proteomes" id="UP000494165">
    <property type="component" value="Unassembled WGS sequence"/>
</dbReference>
<reference evidence="7 8" key="1">
    <citation type="submission" date="2020-04" db="EMBL/GenBank/DDBJ databases">
        <authorList>
            <person name="Alioto T."/>
            <person name="Alioto T."/>
            <person name="Gomez Garrido J."/>
        </authorList>
    </citation>
    <scope>NUCLEOTIDE SEQUENCE [LARGE SCALE GENOMIC DNA]</scope>
</reference>
<dbReference type="InterPro" id="IPR052444">
    <property type="entry name" value="Spz/Toll_ligand-like"/>
</dbReference>
<proteinExistence type="predicted"/>
<feature type="domain" description="Spaetzle" evidence="6">
    <location>
        <begin position="213"/>
        <end position="302"/>
    </location>
</feature>
<dbReference type="GO" id="GO:0005121">
    <property type="term" value="F:Toll binding"/>
    <property type="evidence" value="ECO:0007669"/>
    <property type="project" value="TreeGrafter"/>
</dbReference>
<keyword evidence="8" id="KW-1185">Reference proteome</keyword>
<dbReference type="GO" id="GO:0045087">
    <property type="term" value="P:innate immune response"/>
    <property type="evidence" value="ECO:0007669"/>
    <property type="project" value="TreeGrafter"/>
</dbReference>
<dbReference type="AlphaFoldDB" id="A0A8S1CUT3"/>
<evidence type="ECO:0000256" key="4">
    <source>
        <dbReference type="SAM" id="MobiDB-lite"/>
    </source>
</evidence>
<evidence type="ECO:0000256" key="2">
    <source>
        <dbReference type="ARBA" id="ARBA00023157"/>
    </source>
</evidence>
<feature type="region of interest" description="Disordered" evidence="4">
    <location>
        <begin position="194"/>
        <end position="213"/>
    </location>
</feature>
<dbReference type="GO" id="GO:0005615">
    <property type="term" value="C:extracellular space"/>
    <property type="evidence" value="ECO:0007669"/>
    <property type="project" value="UniProtKB-ARBA"/>
</dbReference>
<feature type="chain" id="PRO_5035856530" description="Spaetzle domain-containing protein" evidence="5">
    <location>
        <begin position="31"/>
        <end position="353"/>
    </location>
</feature>
<evidence type="ECO:0000313" key="8">
    <source>
        <dbReference type="Proteomes" id="UP000494165"/>
    </source>
</evidence>
<dbReference type="InterPro" id="IPR032104">
    <property type="entry name" value="Spaetzle"/>
</dbReference>
<dbReference type="Gene3D" id="2.10.90.10">
    <property type="entry name" value="Cystine-knot cytokines"/>
    <property type="match status" value="1"/>
</dbReference>
<dbReference type="PANTHER" id="PTHR23199">
    <property type="entry name" value="NEUROTROPHIN 1-RELATED"/>
    <property type="match status" value="1"/>
</dbReference>
<sequence>MCTSMTPAKGLSAVGLLLAVLVCGPQPAESSPQCEHYGGCRGSYPFLPAPPGKVPSCAKPGSTSCDAIEHYPVQLIRYLIEKWGYDFNTLLSDESRDEFFTRWSPKPYSPPSYSYGPPTTSYNKVVPVYYPQAVRNYTANAGGGYPNARRYKAPAPPASTPYYPSSYFSSLLPNNQYVPSDNWWNRYSRSVASKQQQQKRSKRQAPAPNGATQLCPTTSSYIMPRAALNNRGNWMYVVNINEVDDRYTQLVKSETCASNQCNGLCTIPNGYTSSCQQQYVQKRLVALEADSALVLYANHRLPVVGIHAGKIEAHCAGWLSPTDTRNERPGPLSAGFANVAPDGAAGLRMRKNE</sequence>
<dbReference type="SUPFAM" id="SSF57501">
    <property type="entry name" value="Cystine-knot cytokines"/>
    <property type="match status" value="1"/>
</dbReference>
<evidence type="ECO:0000256" key="5">
    <source>
        <dbReference type="SAM" id="SignalP"/>
    </source>
</evidence>
<dbReference type="EMBL" id="CADEPI010000064">
    <property type="protein sequence ID" value="CAB3371731.1"/>
    <property type="molecule type" value="Genomic_DNA"/>
</dbReference>
<evidence type="ECO:0000256" key="3">
    <source>
        <dbReference type="ARBA" id="ARBA00023180"/>
    </source>
</evidence>
<feature type="signal peptide" evidence="5">
    <location>
        <begin position="1"/>
        <end position="30"/>
    </location>
</feature>
<comment type="caution">
    <text evidence="7">The sequence shown here is derived from an EMBL/GenBank/DDBJ whole genome shotgun (WGS) entry which is preliminary data.</text>
</comment>
<evidence type="ECO:0000259" key="6">
    <source>
        <dbReference type="Pfam" id="PF16077"/>
    </source>
</evidence>
<dbReference type="GO" id="GO:0021556">
    <property type="term" value="P:central nervous system formation"/>
    <property type="evidence" value="ECO:0007669"/>
    <property type="project" value="TreeGrafter"/>
</dbReference>
<dbReference type="OrthoDB" id="7933576at2759"/>
<dbReference type="GO" id="GO:0008083">
    <property type="term" value="F:growth factor activity"/>
    <property type="evidence" value="ECO:0007669"/>
    <property type="project" value="TreeGrafter"/>
</dbReference>
<organism evidence="7 8">
    <name type="scientific">Cloeon dipterum</name>
    <dbReference type="NCBI Taxonomy" id="197152"/>
    <lineage>
        <taxon>Eukaryota</taxon>
        <taxon>Metazoa</taxon>
        <taxon>Ecdysozoa</taxon>
        <taxon>Arthropoda</taxon>
        <taxon>Hexapoda</taxon>
        <taxon>Insecta</taxon>
        <taxon>Pterygota</taxon>
        <taxon>Palaeoptera</taxon>
        <taxon>Ephemeroptera</taxon>
        <taxon>Pisciforma</taxon>
        <taxon>Baetidae</taxon>
        <taxon>Cloeon</taxon>
    </lineage>
</organism>
<dbReference type="InterPro" id="IPR029034">
    <property type="entry name" value="Cystine-knot_cytokine"/>
</dbReference>
<evidence type="ECO:0000256" key="1">
    <source>
        <dbReference type="ARBA" id="ARBA00022729"/>
    </source>
</evidence>
<name>A0A8S1CUT3_9INSE</name>
<keyword evidence="2" id="KW-1015">Disulfide bond</keyword>
<keyword evidence="1 5" id="KW-0732">Signal</keyword>